<dbReference type="PROSITE" id="PS00375">
    <property type="entry name" value="UDPGT"/>
    <property type="match status" value="1"/>
</dbReference>
<dbReference type="OrthoDB" id="5835829at2759"/>
<dbReference type="Proteomes" id="UP000091857">
    <property type="component" value="Chromosome 7"/>
</dbReference>
<dbReference type="Gene3D" id="3.40.50.2000">
    <property type="entry name" value="Glycogen Phosphorylase B"/>
    <property type="match status" value="2"/>
</dbReference>
<dbReference type="EMBL" id="CM004393">
    <property type="protein sequence ID" value="OAY44944.1"/>
    <property type="molecule type" value="Genomic_DNA"/>
</dbReference>
<organism evidence="7 8">
    <name type="scientific">Manihot esculenta</name>
    <name type="common">Cassava</name>
    <name type="synonym">Jatropha manihot</name>
    <dbReference type="NCBI Taxonomy" id="3983"/>
    <lineage>
        <taxon>Eukaryota</taxon>
        <taxon>Viridiplantae</taxon>
        <taxon>Streptophyta</taxon>
        <taxon>Embryophyta</taxon>
        <taxon>Tracheophyta</taxon>
        <taxon>Spermatophyta</taxon>
        <taxon>Magnoliopsida</taxon>
        <taxon>eudicotyledons</taxon>
        <taxon>Gunneridae</taxon>
        <taxon>Pentapetalae</taxon>
        <taxon>rosids</taxon>
        <taxon>fabids</taxon>
        <taxon>Malpighiales</taxon>
        <taxon>Euphorbiaceae</taxon>
        <taxon>Crotonoideae</taxon>
        <taxon>Manihoteae</taxon>
        <taxon>Manihot</taxon>
    </lineage>
</organism>
<dbReference type="UniPathway" id="UPA00009"/>
<keyword evidence="8" id="KW-1185">Reference proteome</keyword>
<dbReference type="InterPro" id="IPR035595">
    <property type="entry name" value="UDP_glycos_trans_CS"/>
</dbReference>
<evidence type="ECO:0000256" key="5">
    <source>
        <dbReference type="RuleBase" id="RU003718"/>
    </source>
</evidence>
<dbReference type="InterPro" id="IPR050481">
    <property type="entry name" value="UDP-glycosyltransf_plant"/>
</dbReference>
<evidence type="ECO:0000256" key="4">
    <source>
        <dbReference type="ARBA" id="ARBA00047606"/>
    </source>
</evidence>
<dbReference type="OMA" id="ELNDYAW"/>
<dbReference type="PANTHER" id="PTHR48048:SF45">
    <property type="entry name" value="GLYCOSYLTRANSFERASE"/>
    <property type="match status" value="1"/>
</dbReference>
<sequence>MEKSQLVLVPWAGMGHIVPAVELSKILLTRDHRLSITVFILNPSFINSKPIDNYIESLQSSSNRVRFIVLPRYETESFNFTSFFEIQKSHVKEAVLKITHSESAADSPPPRLAGFIIDMFCSPMMDVANDFNVPSYSFYTTSAAFIGLMLYVQKIHDQDEEKFDPTELINSNTELPISSFKNSFPAKLMPSLILSKEWLPPFIENARRYGEAKGILVNTFSELESYAIESLKTPPVYPVGPILDVESAGSKGDDEILKWLDDQHPSSVVFLCFGSMGSFSEDQVKEIAYALEHSGHRFLWVLRRPPPPGQLASPTDYEDPRDILPEGFLDRTAGIGKVTGWAPQMAVLAHRAVGGFVSHCGWNSILESIWFGVPIATWPIYSEQHLNAFEMVIELGLAVDIKMDYNTQNGIIVNSNEIERGIRCLMEHDSDKRKKVKEMSEKSRKALMDGGSSYLWLDRFIKDIGQF</sequence>
<dbReference type="Pfam" id="PF00201">
    <property type="entry name" value="UDPGT"/>
    <property type="match status" value="1"/>
</dbReference>
<reference evidence="8" key="1">
    <citation type="journal article" date="2016" name="Nat. Biotechnol.">
        <title>Sequencing wild and cultivated cassava and related species reveals extensive interspecific hybridization and genetic diversity.</title>
        <authorList>
            <person name="Bredeson J.V."/>
            <person name="Lyons J.B."/>
            <person name="Prochnik S.E."/>
            <person name="Wu G.A."/>
            <person name="Ha C.M."/>
            <person name="Edsinger-Gonzales E."/>
            <person name="Grimwood J."/>
            <person name="Schmutz J."/>
            <person name="Rabbi I.Y."/>
            <person name="Egesi C."/>
            <person name="Nauluvula P."/>
            <person name="Lebot V."/>
            <person name="Ndunguru J."/>
            <person name="Mkamilo G."/>
            <person name="Bart R.S."/>
            <person name="Setter T.L."/>
            <person name="Gleadow R.M."/>
            <person name="Kulakow P."/>
            <person name="Ferguson M.E."/>
            <person name="Rounsley S."/>
            <person name="Rokhsar D.S."/>
        </authorList>
    </citation>
    <scope>NUCLEOTIDE SEQUENCE [LARGE SCALE GENOMIC DNA]</scope>
    <source>
        <strain evidence="8">cv. AM560-2</strain>
    </source>
</reference>
<evidence type="ECO:0000256" key="1">
    <source>
        <dbReference type="ARBA" id="ARBA00004935"/>
    </source>
</evidence>
<dbReference type="AlphaFoldDB" id="A0A2C9VJR1"/>
<dbReference type="FunFam" id="3.40.50.2000:FF:000056">
    <property type="entry name" value="Glycosyltransferase"/>
    <property type="match status" value="1"/>
</dbReference>
<comment type="catalytic activity">
    <reaction evidence="4">
        <text>an anthocyanidin + UDP-alpha-D-glucose + H(+) = an anthocyanidin 3-O-beta-D-glucoside + UDP</text>
        <dbReference type="Rhea" id="RHEA:20093"/>
        <dbReference type="ChEBI" id="CHEBI:15378"/>
        <dbReference type="ChEBI" id="CHEBI:16307"/>
        <dbReference type="ChEBI" id="CHEBI:58223"/>
        <dbReference type="ChEBI" id="CHEBI:58885"/>
        <dbReference type="ChEBI" id="CHEBI:143576"/>
        <dbReference type="EC" id="2.4.1.115"/>
    </reaction>
</comment>
<evidence type="ECO:0000256" key="2">
    <source>
        <dbReference type="ARBA" id="ARBA00009995"/>
    </source>
</evidence>
<evidence type="ECO:0000313" key="8">
    <source>
        <dbReference type="Proteomes" id="UP000091857"/>
    </source>
</evidence>
<evidence type="ECO:0000256" key="6">
    <source>
        <dbReference type="RuleBase" id="RU362057"/>
    </source>
</evidence>
<dbReference type="GO" id="GO:0009718">
    <property type="term" value="P:anthocyanin-containing compound biosynthetic process"/>
    <property type="evidence" value="ECO:0007669"/>
    <property type="project" value="UniProtKB-UniPathway"/>
</dbReference>
<accession>A0A2C9VJR1</accession>
<dbReference type="GO" id="GO:0047213">
    <property type="term" value="F:anthocyanidin 3-O-glucosyltransferase activity"/>
    <property type="evidence" value="ECO:0007669"/>
    <property type="project" value="UniProtKB-EC"/>
</dbReference>
<dbReference type="SUPFAM" id="SSF53756">
    <property type="entry name" value="UDP-Glycosyltransferase/glycogen phosphorylase"/>
    <property type="match status" value="1"/>
</dbReference>
<comment type="caution">
    <text evidence="7">The sequence shown here is derived from an EMBL/GenBank/DDBJ whole genome shotgun (WGS) entry which is preliminary data.</text>
</comment>
<dbReference type="Gramene" id="Manes.07G018700.1.v8.1">
    <property type="protein sequence ID" value="Manes.07G018700.1.v8.1.CDS.1"/>
    <property type="gene ID" value="Manes.07G018700.v8.1"/>
</dbReference>
<gene>
    <name evidence="7" type="ORF">MANES_07G018700v8</name>
</gene>
<evidence type="ECO:0000313" key="7">
    <source>
        <dbReference type="EMBL" id="OAY44944.1"/>
    </source>
</evidence>
<dbReference type="CDD" id="cd03784">
    <property type="entry name" value="GT1_Gtf-like"/>
    <property type="match status" value="1"/>
</dbReference>
<keyword evidence="3 5" id="KW-0808">Transferase</keyword>
<keyword evidence="5" id="KW-0328">Glycosyltransferase</keyword>
<evidence type="ECO:0000256" key="3">
    <source>
        <dbReference type="ARBA" id="ARBA00022679"/>
    </source>
</evidence>
<dbReference type="EC" id="2.4.1.-" evidence="6"/>
<protein>
    <recommendedName>
        <fullName evidence="6">Glycosyltransferase</fullName>
        <ecNumber evidence="6">2.4.1.-</ecNumber>
    </recommendedName>
</protein>
<dbReference type="InterPro" id="IPR002213">
    <property type="entry name" value="UDP_glucos_trans"/>
</dbReference>
<dbReference type="PANTHER" id="PTHR48048">
    <property type="entry name" value="GLYCOSYLTRANSFERASE"/>
    <property type="match status" value="1"/>
</dbReference>
<comment type="similarity">
    <text evidence="2 5">Belongs to the UDP-glycosyltransferase family.</text>
</comment>
<comment type="pathway">
    <text evidence="1">Pigment biosynthesis; anthocyanin biosynthesis.</text>
</comment>
<name>A0A2C9VJR1_MANES</name>
<proteinExistence type="inferred from homology"/>